<protein>
    <submittedName>
        <fullName evidence="2">Uncharacterized protein</fullName>
    </submittedName>
</protein>
<dbReference type="OrthoDB" id="1928231at2"/>
<proteinExistence type="predicted"/>
<evidence type="ECO:0000256" key="1">
    <source>
        <dbReference type="SAM" id="SignalP"/>
    </source>
</evidence>
<feature type="signal peptide" evidence="1">
    <location>
        <begin position="1"/>
        <end position="17"/>
    </location>
</feature>
<gene>
    <name evidence="2" type="ORF">SAMN05518684_10248</name>
</gene>
<keyword evidence="1" id="KW-0732">Signal</keyword>
<accession>A0A1H9Q5I8</accession>
<dbReference type="AlphaFoldDB" id="A0A1H9Q5I8"/>
<organism evidence="2 3">
    <name type="scientific">Salipaludibacillus aurantiacus</name>
    <dbReference type="NCBI Taxonomy" id="1601833"/>
    <lineage>
        <taxon>Bacteria</taxon>
        <taxon>Bacillati</taxon>
        <taxon>Bacillota</taxon>
        <taxon>Bacilli</taxon>
        <taxon>Bacillales</taxon>
        <taxon>Bacillaceae</taxon>
    </lineage>
</organism>
<feature type="chain" id="PRO_5039341830" evidence="1">
    <location>
        <begin position="18"/>
        <end position="115"/>
    </location>
</feature>
<sequence>MKYFLYIMVIIAILVTAGCSLQTTTHFSGEGDNWIVKYTANGETADYEIQYTGEEPVPENINYIIDTFSVTGRELSENGYVQNEHRGNEVDENDEEINVTIEWNGESEIFNLTQE</sequence>
<dbReference type="PROSITE" id="PS51257">
    <property type="entry name" value="PROKAR_LIPOPROTEIN"/>
    <property type="match status" value="1"/>
</dbReference>
<name>A0A1H9Q5I8_9BACI</name>
<keyword evidence="3" id="KW-1185">Reference proteome</keyword>
<reference evidence="3" key="1">
    <citation type="submission" date="2016-10" db="EMBL/GenBank/DDBJ databases">
        <authorList>
            <person name="Varghese N."/>
            <person name="Submissions S."/>
        </authorList>
    </citation>
    <scope>NUCLEOTIDE SEQUENCE [LARGE SCALE GENOMIC DNA]</scope>
    <source>
        <strain evidence="3">S9</strain>
    </source>
</reference>
<dbReference type="RefSeq" id="WP_093047392.1">
    <property type="nucleotide sequence ID" value="NZ_FOGT01000002.1"/>
</dbReference>
<dbReference type="Proteomes" id="UP000198571">
    <property type="component" value="Unassembled WGS sequence"/>
</dbReference>
<evidence type="ECO:0000313" key="3">
    <source>
        <dbReference type="Proteomes" id="UP000198571"/>
    </source>
</evidence>
<evidence type="ECO:0000313" key="2">
    <source>
        <dbReference type="EMBL" id="SER55688.1"/>
    </source>
</evidence>
<dbReference type="EMBL" id="FOGT01000002">
    <property type="protein sequence ID" value="SER55688.1"/>
    <property type="molecule type" value="Genomic_DNA"/>
</dbReference>